<dbReference type="EMBL" id="BAABCW010000017">
    <property type="protein sequence ID" value="GAA3516845.1"/>
    <property type="molecule type" value="Genomic_DNA"/>
</dbReference>
<accession>A0ABP6UPJ9</accession>
<comment type="caution">
    <text evidence="1">The sequence shown here is derived from an EMBL/GenBank/DDBJ whole genome shotgun (WGS) entry which is preliminary data.</text>
</comment>
<evidence type="ECO:0000313" key="2">
    <source>
        <dbReference type="Proteomes" id="UP001500459"/>
    </source>
</evidence>
<evidence type="ECO:0000313" key="1">
    <source>
        <dbReference type="EMBL" id="GAA3516845.1"/>
    </source>
</evidence>
<dbReference type="Proteomes" id="UP001500459">
    <property type="component" value="Unassembled WGS sequence"/>
</dbReference>
<name>A0ABP6UPJ9_9FLAO</name>
<proteinExistence type="predicted"/>
<reference evidence="2" key="1">
    <citation type="journal article" date="2019" name="Int. J. Syst. Evol. Microbiol.">
        <title>The Global Catalogue of Microorganisms (GCM) 10K type strain sequencing project: providing services to taxonomists for standard genome sequencing and annotation.</title>
        <authorList>
            <consortium name="The Broad Institute Genomics Platform"/>
            <consortium name="The Broad Institute Genome Sequencing Center for Infectious Disease"/>
            <person name="Wu L."/>
            <person name="Ma J."/>
        </authorList>
    </citation>
    <scope>NUCLEOTIDE SEQUENCE [LARGE SCALE GENOMIC DNA]</scope>
    <source>
        <strain evidence="2">JCM 17106</strain>
    </source>
</reference>
<keyword evidence="2" id="KW-1185">Reference proteome</keyword>
<protein>
    <submittedName>
        <fullName evidence="1">Uncharacterized protein</fullName>
    </submittedName>
</protein>
<gene>
    <name evidence="1" type="ORF">GCM10022393_33660</name>
</gene>
<sequence length="67" mass="7672">MKCLKTYKLSNLKQHLNVKNEYKKVANFATFLYSLKGTVNTSGSIKPTCRILVYKIKSFSEGRIVLN</sequence>
<organism evidence="1 2">
    <name type="scientific">Aquimarina addita</name>
    <dbReference type="NCBI Taxonomy" id="870485"/>
    <lineage>
        <taxon>Bacteria</taxon>
        <taxon>Pseudomonadati</taxon>
        <taxon>Bacteroidota</taxon>
        <taxon>Flavobacteriia</taxon>
        <taxon>Flavobacteriales</taxon>
        <taxon>Flavobacteriaceae</taxon>
        <taxon>Aquimarina</taxon>
    </lineage>
</organism>